<reference evidence="2 3" key="1">
    <citation type="journal article" date="2011" name="Stand. Genomic Sci.">
        <title>Non-contiguous finished genome sequence of Bacteroides coprosuis type strain (PC139).</title>
        <authorList>
            <person name="Land M."/>
            <person name="Held B."/>
            <person name="Gronow S."/>
            <person name="Abt B."/>
            <person name="Lucas S."/>
            <person name="Del Rio T.G."/>
            <person name="Nolan M."/>
            <person name="Tice H."/>
            <person name="Cheng J.F."/>
            <person name="Pitluck S."/>
            <person name="Liolios K."/>
            <person name="Pagani I."/>
            <person name="Ivanova N."/>
            <person name="Mavromatis K."/>
            <person name="Mikhailova N."/>
            <person name="Pati A."/>
            <person name="Tapia R."/>
            <person name="Han C."/>
            <person name="Goodwin L."/>
            <person name="Chen A."/>
            <person name="Palaniappan K."/>
            <person name="Hauser L."/>
            <person name="Brambilla E.M."/>
            <person name="Rohde M."/>
            <person name="Goker M."/>
            <person name="Detter J.C."/>
            <person name="Woyke T."/>
            <person name="Bristow J."/>
            <person name="Eisen J.A."/>
            <person name="Markowitz V."/>
            <person name="Hugenholtz P."/>
            <person name="Kyrpides N.C."/>
            <person name="Klenk H.P."/>
            <person name="Lapidus A."/>
        </authorList>
    </citation>
    <scope>NUCLEOTIDE SEQUENCE</scope>
    <source>
        <strain evidence="2 3">DSM 18011</strain>
    </source>
</reference>
<gene>
    <name evidence="2" type="ORF">Bcop_2182</name>
</gene>
<dbReference type="PROSITE" id="PS50005">
    <property type="entry name" value="TPR"/>
    <property type="match status" value="1"/>
</dbReference>
<feature type="repeat" description="TPR" evidence="1">
    <location>
        <begin position="37"/>
        <end position="70"/>
    </location>
</feature>
<organism evidence="2 3">
    <name type="scientific">Bacteroides coprosuis DSM 18011</name>
    <dbReference type="NCBI Taxonomy" id="679937"/>
    <lineage>
        <taxon>Bacteria</taxon>
        <taxon>Pseudomonadati</taxon>
        <taxon>Bacteroidota</taxon>
        <taxon>Bacteroidia</taxon>
        <taxon>Bacteroidales</taxon>
        <taxon>Bacteroidaceae</taxon>
        <taxon>Bacteroides</taxon>
    </lineage>
</organism>
<dbReference type="InterPro" id="IPR011990">
    <property type="entry name" value="TPR-like_helical_dom_sf"/>
</dbReference>
<dbReference type="STRING" id="679937.Bcop_2182"/>
<dbReference type="AlphaFoldDB" id="F3ZTW2"/>
<dbReference type="InterPro" id="IPR019734">
    <property type="entry name" value="TPR_rpt"/>
</dbReference>
<dbReference type="SUPFAM" id="SSF48452">
    <property type="entry name" value="TPR-like"/>
    <property type="match status" value="1"/>
</dbReference>
<sequence>MDRTPIIDIEQKIEDGNTSEAIENLQQLLASNNENQDNIYYLLGNAYRKMGNWQMALNNYQYAIDINPISPAKQARAMVIDILNFYNKDMFNH</sequence>
<accession>F3ZTW2</accession>
<name>F3ZTW2_9BACE</name>
<dbReference type="PROSITE" id="PS50293">
    <property type="entry name" value="TPR_REGION"/>
    <property type="match status" value="1"/>
</dbReference>
<dbReference type="EMBL" id="CM001167">
    <property type="protein sequence ID" value="EGJ72346.1"/>
    <property type="molecule type" value="Genomic_DNA"/>
</dbReference>
<dbReference type="eggNOG" id="COG4235">
    <property type="taxonomic scope" value="Bacteria"/>
</dbReference>
<dbReference type="Pfam" id="PF00515">
    <property type="entry name" value="TPR_1"/>
    <property type="match status" value="1"/>
</dbReference>
<evidence type="ECO:0000256" key="1">
    <source>
        <dbReference type="PROSITE-ProRule" id="PRU00339"/>
    </source>
</evidence>
<keyword evidence="3" id="KW-1185">Reference proteome</keyword>
<keyword evidence="1" id="KW-0802">TPR repeat</keyword>
<dbReference type="OrthoDB" id="1122525at2"/>
<dbReference type="HOGENOM" id="CLU_186607_0_0_10"/>
<protein>
    <submittedName>
        <fullName evidence="2">Tetratricopeptide TPR_1 repeat-containing protein</fullName>
    </submittedName>
</protein>
<dbReference type="SMART" id="SM00028">
    <property type="entry name" value="TPR"/>
    <property type="match status" value="1"/>
</dbReference>
<evidence type="ECO:0000313" key="3">
    <source>
        <dbReference type="Proteomes" id="UP000018439"/>
    </source>
</evidence>
<dbReference type="Gene3D" id="1.25.40.10">
    <property type="entry name" value="Tetratricopeptide repeat domain"/>
    <property type="match status" value="1"/>
</dbReference>
<evidence type="ECO:0000313" key="2">
    <source>
        <dbReference type="EMBL" id="EGJ72346.1"/>
    </source>
</evidence>
<dbReference type="Proteomes" id="UP000018439">
    <property type="component" value="Chromosome"/>
</dbReference>
<proteinExistence type="predicted"/>